<accession>A0A841PGC9</accession>
<organism evidence="1 2">
    <name type="scientific">Mesorhizobium sangaii</name>
    <dbReference type="NCBI Taxonomy" id="505389"/>
    <lineage>
        <taxon>Bacteria</taxon>
        <taxon>Pseudomonadati</taxon>
        <taxon>Pseudomonadota</taxon>
        <taxon>Alphaproteobacteria</taxon>
        <taxon>Hyphomicrobiales</taxon>
        <taxon>Phyllobacteriaceae</taxon>
        <taxon>Mesorhizobium</taxon>
    </lineage>
</organism>
<protein>
    <submittedName>
        <fullName evidence="1">Uncharacterized protein</fullName>
    </submittedName>
</protein>
<feature type="non-terminal residue" evidence="1">
    <location>
        <position position="1"/>
    </location>
</feature>
<reference evidence="1 2" key="1">
    <citation type="submission" date="2020-08" db="EMBL/GenBank/DDBJ databases">
        <title>Genomic Encyclopedia of Type Strains, Phase IV (KMG-IV): sequencing the most valuable type-strain genomes for metagenomic binning, comparative biology and taxonomic classification.</title>
        <authorList>
            <person name="Goeker M."/>
        </authorList>
    </citation>
    <scope>NUCLEOTIDE SEQUENCE [LARGE SCALE GENOMIC DNA]</scope>
    <source>
        <strain evidence="1 2">DSM 100039</strain>
    </source>
</reference>
<name>A0A841PGC9_9HYPH</name>
<dbReference type="AlphaFoldDB" id="A0A841PGC9"/>
<gene>
    <name evidence="1" type="ORF">HNQ71_007054</name>
</gene>
<evidence type="ECO:0000313" key="2">
    <source>
        <dbReference type="Proteomes" id="UP000556329"/>
    </source>
</evidence>
<dbReference type="Proteomes" id="UP000556329">
    <property type="component" value="Unassembled WGS sequence"/>
</dbReference>
<dbReference type="EMBL" id="JACHEF010000020">
    <property type="protein sequence ID" value="MBB6414344.1"/>
    <property type="molecule type" value="Genomic_DNA"/>
</dbReference>
<sequence length="26" mass="2717">KLQSGYALPAFQSAGILILIDAALSR</sequence>
<comment type="caution">
    <text evidence="1">The sequence shown here is derived from an EMBL/GenBank/DDBJ whole genome shotgun (WGS) entry which is preliminary data.</text>
</comment>
<proteinExistence type="predicted"/>
<keyword evidence="2" id="KW-1185">Reference proteome</keyword>
<evidence type="ECO:0000313" key="1">
    <source>
        <dbReference type="EMBL" id="MBB6414344.1"/>
    </source>
</evidence>